<organism evidence="8">
    <name type="scientific">Rhodanobacter sp. FW102-FHT14D07</name>
    <dbReference type="NCBI Taxonomy" id="3351462"/>
    <lineage>
        <taxon>Bacteria</taxon>
        <taxon>Pseudomonadati</taxon>
        <taxon>Pseudomonadota</taxon>
        <taxon>Gammaproteobacteria</taxon>
        <taxon>Lysobacterales</taxon>
        <taxon>Rhodanobacteraceae</taxon>
        <taxon>Rhodanobacter</taxon>
    </lineage>
</organism>
<evidence type="ECO:0000256" key="2">
    <source>
        <dbReference type="ARBA" id="ARBA00022649"/>
    </source>
</evidence>
<accession>A0AB74UVL5</accession>
<name>A0AB74UVL5_9GAMM</name>
<evidence type="ECO:0000256" key="5">
    <source>
        <dbReference type="ARBA" id="ARBA00022801"/>
    </source>
</evidence>
<dbReference type="AlphaFoldDB" id="A0AB74UVL5"/>
<dbReference type="GO" id="GO:0016787">
    <property type="term" value="F:hydrolase activity"/>
    <property type="evidence" value="ECO:0007669"/>
    <property type="project" value="UniProtKB-KW"/>
</dbReference>
<comment type="similarity">
    <text evidence="1">Belongs to the HicA mRNA interferase family.</text>
</comment>
<dbReference type="GO" id="GO:0004519">
    <property type="term" value="F:endonuclease activity"/>
    <property type="evidence" value="ECO:0007669"/>
    <property type="project" value="UniProtKB-KW"/>
</dbReference>
<evidence type="ECO:0000313" key="8">
    <source>
        <dbReference type="EMBL" id="XIA20302.1"/>
    </source>
</evidence>
<keyword evidence="4" id="KW-0255">Endonuclease</keyword>
<evidence type="ECO:0000256" key="4">
    <source>
        <dbReference type="ARBA" id="ARBA00022759"/>
    </source>
</evidence>
<reference evidence="8" key="1">
    <citation type="submission" date="2024-10" db="EMBL/GenBank/DDBJ databases">
        <authorList>
            <person name="Lesea H.P."/>
            <person name="Kuehl J.V."/>
            <person name="Chandonia J.-M."/>
        </authorList>
    </citation>
    <scope>NUCLEOTIDE SEQUENCE</scope>
    <source>
        <strain evidence="8">FW102-FHT14D07</strain>
    </source>
</reference>
<proteinExistence type="inferred from homology"/>
<dbReference type="RefSeq" id="WP_395117761.1">
    <property type="nucleotide sequence ID" value="NZ_CP170721.1"/>
</dbReference>
<protein>
    <submittedName>
        <fullName evidence="8">Type II toxin-antitoxin system HicA family toxin</fullName>
    </submittedName>
</protein>
<dbReference type="GO" id="GO:0003729">
    <property type="term" value="F:mRNA binding"/>
    <property type="evidence" value="ECO:0007669"/>
    <property type="project" value="InterPro"/>
</dbReference>
<evidence type="ECO:0000256" key="1">
    <source>
        <dbReference type="ARBA" id="ARBA00006620"/>
    </source>
</evidence>
<evidence type="ECO:0000256" key="3">
    <source>
        <dbReference type="ARBA" id="ARBA00022722"/>
    </source>
</evidence>
<keyword evidence="2" id="KW-1277">Toxin-antitoxin system</keyword>
<evidence type="ECO:0000256" key="6">
    <source>
        <dbReference type="ARBA" id="ARBA00022884"/>
    </source>
</evidence>
<gene>
    <name evidence="8" type="ORF">ACFYG5_09325</name>
</gene>
<dbReference type="Pfam" id="PF07927">
    <property type="entry name" value="HicA_toxin"/>
    <property type="match status" value="1"/>
</dbReference>
<dbReference type="EMBL" id="CP170721">
    <property type="protein sequence ID" value="XIA20302.1"/>
    <property type="molecule type" value="Genomic_DNA"/>
</dbReference>
<evidence type="ECO:0000256" key="7">
    <source>
        <dbReference type="ARBA" id="ARBA00023016"/>
    </source>
</evidence>
<keyword evidence="6" id="KW-0694">RNA-binding</keyword>
<keyword evidence="3" id="KW-0540">Nuclease</keyword>
<sequence>MSRKPQLDCSDVKRLLKLLGFSLSRQVGSHEHFQMVARGRMRTVTVDCPKAPFGPYLVKSMASQAGLSKREFYAANAGLIPSPWP</sequence>
<dbReference type="SUPFAM" id="SSF54786">
    <property type="entry name" value="YcfA/nrd intein domain"/>
    <property type="match status" value="1"/>
</dbReference>
<dbReference type="Gene3D" id="3.30.920.30">
    <property type="entry name" value="Hypothetical protein"/>
    <property type="match status" value="1"/>
</dbReference>
<dbReference type="InterPro" id="IPR012933">
    <property type="entry name" value="HicA_mRNA_interferase"/>
</dbReference>
<dbReference type="InterPro" id="IPR038570">
    <property type="entry name" value="HicA_sf"/>
</dbReference>
<keyword evidence="7" id="KW-0346">Stress response</keyword>
<keyword evidence="5" id="KW-0378">Hydrolase</keyword>